<dbReference type="Proteomes" id="UP000266376">
    <property type="component" value="Unassembled WGS sequence"/>
</dbReference>
<reference evidence="1 2" key="1">
    <citation type="submission" date="2018-08" db="EMBL/GenBank/DDBJ databases">
        <title>A genome reference for cultivated species of the human gut microbiota.</title>
        <authorList>
            <person name="Zou Y."/>
            <person name="Xue W."/>
            <person name="Luo G."/>
        </authorList>
    </citation>
    <scope>NUCLEOTIDE SEQUENCE [LARGE SCALE GENOMIC DNA]</scope>
    <source>
        <strain evidence="1 2">AF12-11</strain>
    </source>
</reference>
<dbReference type="AlphaFoldDB" id="A0A395XMN7"/>
<evidence type="ECO:0000313" key="1">
    <source>
        <dbReference type="EMBL" id="RGW54022.1"/>
    </source>
</evidence>
<dbReference type="RefSeq" id="WP_021840553.1">
    <property type="nucleotide sequence ID" value="NZ_AP031430.1"/>
</dbReference>
<dbReference type="EMBL" id="QSAJ01000012">
    <property type="protein sequence ID" value="RGW54022.1"/>
    <property type="molecule type" value="Genomic_DNA"/>
</dbReference>
<organism evidence="1 2">
    <name type="scientific">Dorea formicigenerans</name>
    <dbReference type="NCBI Taxonomy" id="39486"/>
    <lineage>
        <taxon>Bacteria</taxon>
        <taxon>Bacillati</taxon>
        <taxon>Bacillota</taxon>
        <taxon>Clostridia</taxon>
        <taxon>Lachnospirales</taxon>
        <taxon>Lachnospiraceae</taxon>
        <taxon>Dorea</taxon>
    </lineage>
</organism>
<gene>
    <name evidence="1" type="ORF">DWV67_06350</name>
</gene>
<sequence>MRVITVVSTCIAIFFAVKSWRTAVILRAVFYFMVDKGYTAPTQREIEQCISIVTQKTIEDWIK</sequence>
<accession>A0A395XMN7</accession>
<comment type="caution">
    <text evidence="1">The sequence shown here is derived from an EMBL/GenBank/DDBJ whole genome shotgun (WGS) entry which is preliminary data.</text>
</comment>
<name>A0A395XMN7_9FIRM</name>
<evidence type="ECO:0000313" key="2">
    <source>
        <dbReference type="Proteomes" id="UP000266376"/>
    </source>
</evidence>
<protein>
    <submittedName>
        <fullName evidence="1">Uncharacterized protein</fullName>
    </submittedName>
</protein>
<proteinExistence type="predicted"/>